<dbReference type="UniPathway" id="UPA00143"/>
<dbReference type="EMBL" id="VXIV02003532">
    <property type="protein sequence ID" value="KAF6016474.1"/>
    <property type="molecule type" value="Genomic_DNA"/>
</dbReference>
<organism evidence="4 5">
    <name type="scientific">Bugula neritina</name>
    <name type="common">Brown bryozoan</name>
    <name type="synonym">Sertularia neritina</name>
    <dbReference type="NCBI Taxonomy" id="10212"/>
    <lineage>
        <taxon>Eukaryota</taxon>
        <taxon>Metazoa</taxon>
        <taxon>Spiralia</taxon>
        <taxon>Lophotrochozoa</taxon>
        <taxon>Bryozoa</taxon>
        <taxon>Gymnolaemata</taxon>
        <taxon>Cheilostomatida</taxon>
        <taxon>Flustrina</taxon>
        <taxon>Buguloidea</taxon>
        <taxon>Bugulidae</taxon>
        <taxon>Bugula</taxon>
    </lineage>
</organism>
<keyword evidence="1" id="KW-0479">Metal-binding</keyword>
<dbReference type="GO" id="GO:0005829">
    <property type="term" value="C:cytosol"/>
    <property type="evidence" value="ECO:0007669"/>
    <property type="project" value="UniProtKB-UniRule"/>
</dbReference>
<dbReference type="GO" id="GO:0072344">
    <property type="term" value="P:rescue of stalled ribosome"/>
    <property type="evidence" value="ECO:0007669"/>
    <property type="project" value="UniProtKB-UniRule"/>
</dbReference>
<comment type="caution">
    <text evidence="4">The sequence shown here is derived from an EMBL/GenBank/DDBJ whole genome shotgun (WGS) entry which is preliminary data.</text>
</comment>
<dbReference type="GO" id="GO:1990116">
    <property type="term" value="P:ribosome-associated ubiquitin-dependent protein catabolic process"/>
    <property type="evidence" value="ECO:0007669"/>
    <property type="project" value="UniProtKB-UniRule"/>
</dbReference>
<dbReference type="InterPro" id="IPR011989">
    <property type="entry name" value="ARM-like"/>
</dbReference>
<dbReference type="GO" id="GO:1990112">
    <property type="term" value="C:RQC complex"/>
    <property type="evidence" value="ECO:0007669"/>
    <property type="project" value="UniProtKB-UniRule"/>
</dbReference>
<keyword evidence="1" id="KW-0808">Transferase</keyword>
<dbReference type="AlphaFoldDB" id="A0A7J7ISV2"/>
<accession>A0A7J7ISV2</accession>
<proteinExistence type="inferred from homology"/>
<keyword evidence="5" id="KW-1185">Reference proteome</keyword>
<evidence type="ECO:0000256" key="2">
    <source>
        <dbReference type="SAM" id="MobiDB-lite"/>
    </source>
</evidence>
<dbReference type="GO" id="GO:0061630">
    <property type="term" value="F:ubiquitin protein ligase activity"/>
    <property type="evidence" value="ECO:0007669"/>
    <property type="project" value="UniProtKB-UniRule"/>
</dbReference>
<dbReference type="InterPro" id="IPR016024">
    <property type="entry name" value="ARM-type_fold"/>
</dbReference>
<feature type="compositionally biased region" description="Basic and acidic residues" evidence="2">
    <location>
        <begin position="1"/>
        <end position="10"/>
    </location>
</feature>
<keyword evidence="1" id="KW-0863">Zinc-finger</keyword>
<comment type="similarity">
    <text evidence="1">Belongs to the LTN1 family.</text>
</comment>
<dbReference type="GO" id="GO:0008270">
    <property type="term" value="F:zinc ion binding"/>
    <property type="evidence" value="ECO:0007669"/>
    <property type="project" value="UniProtKB-KW"/>
</dbReference>
<protein>
    <recommendedName>
        <fullName evidence="1">E3 ubiquitin-protein ligase listerin</fullName>
        <ecNumber evidence="1">2.3.2.27</ecNumber>
    </recommendedName>
    <alternativeName>
        <fullName evidence="1">RING-type E3 ubiquitin transferase listerin</fullName>
    </alternativeName>
</protein>
<comment type="catalytic activity">
    <reaction evidence="1">
        <text>S-ubiquitinyl-[E2 ubiquitin-conjugating enzyme]-L-cysteine + [acceptor protein]-L-lysine = [E2 ubiquitin-conjugating enzyme]-L-cysteine + N(6)-ubiquitinyl-[acceptor protein]-L-lysine.</text>
        <dbReference type="EC" id="2.3.2.27"/>
    </reaction>
</comment>
<keyword evidence="1" id="KW-0862">Zinc</keyword>
<dbReference type="Gene3D" id="1.25.10.10">
    <property type="entry name" value="Leucine-rich Repeat Variant"/>
    <property type="match status" value="1"/>
</dbReference>
<feature type="region of interest" description="Disordered" evidence="2">
    <location>
        <begin position="1"/>
        <end position="21"/>
    </location>
</feature>
<name>A0A7J7ISV2_BUGNE</name>
<evidence type="ECO:0000313" key="5">
    <source>
        <dbReference type="Proteomes" id="UP000593567"/>
    </source>
</evidence>
<keyword evidence="1" id="KW-0833">Ubl conjugation pathway</keyword>
<sequence length="702" mass="77526">MGGKKKEAQRTKGNVKPASSGHAAQLLEASGVLQTGFVGFDTLSGDLGYVPANLQSSEAAECSDGELRMIMKRLTKRDAVTKLKALQNLHSICQERESEVVVDSLKYWPRLYNKLAIDFDHRVREASHKALKEVAIRSGRNLAPHLKHLIGAWLLSLCDQYAPAASAARSAFDAVFPTEAKRVEALVYCHSELIKFLSEMLFTATPQTLSDAKVTPPEEMLEKYERVLSSSLLSLRLIIKMCPAEKVTSLSERCLPILENSAFWKFANHNNRSVKASFFSLLSSLISDLPKLANEKADKLCPVVLSRLGENDPLVCPSLWEAVHSVTTIQGFWKHVNLRKAMLPGLWSSLKAGFDGNAAAAAGKFCILIKLLPPDASGNPHEFYSLLFSHFSSGLCLDKVQRSSKELNCLVSAYMQCIRIVTDWGASNKDNGLLQMIVGTKFYPIYLPHSPISFKCTGMFDILEKALVQPEKGLSKSCLFDEFAKFVLSCGSQAECSPDSGPQCYSYVRDQCWENLSSLAKTCVTSSHDYSMTRLVSLLRSIVIIILNPDEGTSKVRSVGFGKASTAQVESETELSSKEKLSSHNADRTRTITVELVADVSSRCLAESIEKPNIVRDAVLLCQLCGSELFYTKLAENQGKARVEDLVDSCVKLCKIGDWQSYSKLIILMTEYVDTASALYSLVSLTEVSAFEFTSRRTWTTC</sequence>
<dbReference type="GO" id="GO:0016567">
    <property type="term" value="P:protein ubiquitination"/>
    <property type="evidence" value="ECO:0007669"/>
    <property type="project" value="UniProtKB-UniPathway"/>
</dbReference>
<dbReference type="OrthoDB" id="6108at2759"/>
<dbReference type="EC" id="2.3.2.27" evidence="1"/>
<dbReference type="GO" id="GO:0043023">
    <property type="term" value="F:ribosomal large subunit binding"/>
    <property type="evidence" value="ECO:0007669"/>
    <property type="project" value="TreeGrafter"/>
</dbReference>
<dbReference type="SUPFAM" id="SSF48371">
    <property type="entry name" value="ARM repeat"/>
    <property type="match status" value="1"/>
</dbReference>
<comment type="pathway">
    <text evidence="1">Protein modification; protein ubiquitination.</text>
</comment>
<evidence type="ECO:0000259" key="3">
    <source>
        <dbReference type="Pfam" id="PF22958"/>
    </source>
</evidence>
<comment type="subunit">
    <text evidence="1">Component of the ribosome quality control complex (RQC).</text>
</comment>
<dbReference type="PANTHER" id="PTHR12389:SF0">
    <property type="entry name" value="E3 UBIQUITIN-PROTEIN LIGASE LISTERIN"/>
    <property type="match status" value="1"/>
</dbReference>
<evidence type="ECO:0000313" key="4">
    <source>
        <dbReference type="EMBL" id="KAF6016474.1"/>
    </source>
</evidence>
<dbReference type="Pfam" id="PF22958">
    <property type="entry name" value="Ltn1_1st"/>
    <property type="match status" value="1"/>
</dbReference>
<dbReference type="Proteomes" id="UP000593567">
    <property type="component" value="Unassembled WGS sequence"/>
</dbReference>
<feature type="domain" description="E3 ubiquitin-protein ligase listerin N-terminal" evidence="3">
    <location>
        <begin position="66"/>
        <end position="369"/>
    </location>
</feature>
<comment type="function">
    <text evidence="1">E3 ubiquitin-protein ligase. Component of the ribosome quality control complex (RQC), a ribosome-associated complex that mediates ubiquitination and extraction of incompletely synthesized nascent chains for proteasomal degradation.</text>
</comment>
<evidence type="ECO:0000256" key="1">
    <source>
        <dbReference type="RuleBase" id="RU367090"/>
    </source>
</evidence>
<gene>
    <name evidence="4" type="ORF">EB796_025218</name>
</gene>
<dbReference type="InterPro" id="IPR054476">
    <property type="entry name" value="Ltn1_N"/>
</dbReference>
<dbReference type="InterPro" id="IPR039795">
    <property type="entry name" value="LTN1/Rkr1"/>
</dbReference>
<dbReference type="PANTHER" id="PTHR12389">
    <property type="entry name" value="ZINC FINGER PROTEIN 294"/>
    <property type="match status" value="1"/>
</dbReference>
<reference evidence="4" key="1">
    <citation type="submission" date="2020-06" db="EMBL/GenBank/DDBJ databases">
        <title>Draft genome of Bugula neritina, a colonial animal packing powerful symbionts and potential medicines.</title>
        <authorList>
            <person name="Rayko M."/>
        </authorList>
    </citation>
    <scope>NUCLEOTIDE SEQUENCE [LARGE SCALE GENOMIC DNA]</scope>
    <source>
        <strain evidence="4">Kwan_BN1</strain>
    </source>
</reference>